<feature type="domain" description="HAMP" evidence="12">
    <location>
        <begin position="211"/>
        <end position="263"/>
    </location>
</feature>
<keyword evidence="4" id="KW-0597">Phosphoprotein</keyword>
<dbReference type="CDD" id="cd00082">
    <property type="entry name" value="HisKA"/>
    <property type="match status" value="1"/>
</dbReference>
<keyword evidence="5" id="KW-0808">Transferase</keyword>
<evidence type="ECO:0000313" key="13">
    <source>
        <dbReference type="EMBL" id="SDM03320.1"/>
    </source>
</evidence>
<sequence>MRLSIRKKICLALVGFSFFCAITLALIIVVGFNPFYYQFKKNSMIAVGQDVKTVYEKSGSDGFDDIDQISQEIGADIFIIDHGKLAYSSRPDRRVMMPPPMHGKRDMVETPDGRVEKEIHMQPPRHIREMMEMLQGHEPKLKGNNEVQFYETQNHIKLLDLIYRIQDHTYLIVSQPIAPIEESVEIAKQFVVICGILWFVVAVLGAFFFSRELTRPLLKLKKLAQGMTALDFSHKWDGKSHDEIGQLGNSLNALSYQLDTALSDLKKTNKELQKQLDKANEVEHMRKQFISAVSHELKTPLAIIQGYAEGLDDLAFDDETRNRYCRVIRSETEKMDRLVMDLLNLSRLETGSFRIEKTDFDFAALAEETKERFSGTIAEKKIHMQWDLPDEMLVNGDPERMDQILNNYVSNAIDYTEAEKTIRISAEENQDTYTISVYNQGIQIAPEDQGRLWQAFFKVDSARTRTFGGHGLGLSIVAALVKLHEQHYGMYNAADGVVFWFTIAKAAVLHEKNSEQTERKQD</sequence>
<dbReference type="Pfam" id="PF02518">
    <property type="entry name" value="HATPase_c"/>
    <property type="match status" value="1"/>
</dbReference>
<feature type="transmembrane region" description="Helical" evidence="10">
    <location>
        <begin position="190"/>
        <end position="209"/>
    </location>
</feature>
<dbReference type="PROSITE" id="PS50109">
    <property type="entry name" value="HIS_KIN"/>
    <property type="match status" value="1"/>
</dbReference>
<dbReference type="InterPro" id="IPR003594">
    <property type="entry name" value="HATPase_dom"/>
</dbReference>
<dbReference type="SMART" id="SM00388">
    <property type="entry name" value="HisKA"/>
    <property type="match status" value="1"/>
</dbReference>
<keyword evidence="10" id="KW-1133">Transmembrane helix</keyword>
<dbReference type="PANTHER" id="PTHR45453:SF3">
    <property type="entry name" value="HISTIDINE KINASE"/>
    <property type="match status" value="1"/>
</dbReference>
<dbReference type="RefSeq" id="WP_091647127.1">
    <property type="nucleotide sequence ID" value="NZ_FNHQ01000001.1"/>
</dbReference>
<dbReference type="InterPro" id="IPR003660">
    <property type="entry name" value="HAMP_dom"/>
</dbReference>
<dbReference type="PANTHER" id="PTHR45453">
    <property type="entry name" value="PHOSPHATE REGULON SENSOR PROTEIN PHOR"/>
    <property type="match status" value="1"/>
</dbReference>
<dbReference type="Gene3D" id="6.10.340.10">
    <property type="match status" value="1"/>
</dbReference>
<dbReference type="EMBL" id="FNHQ01000001">
    <property type="protein sequence ID" value="SDM03320.1"/>
    <property type="molecule type" value="Genomic_DNA"/>
</dbReference>
<dbReference type="SUPFAM" id="SSF158472">
    <property type="entry name" value="HAMP domain-like"/>
    <property type="match status" value="1"/>
</dbReference>
<feature type="coiled-coil region" evidence="9">
    <location>
        <begin position="258"/>
        <end position="285"/>
    </location>
</feature>
<dbReference type="InterPro" id="IPR005467">
    <property type="entry name" value="His_kinase_dom"/>
</dbReference>
<keyword evidence="14" id="KW-1185">Reference proteome</keyword>
<keyword evidence="10" id="KW-0812">Transmembrane</keyword>
<evidence type="ECO:0000259" key="11">
    <source>
        <dbReference type="PROSITE" id="PS50109"/>
    </source>
</evidence>
<dbReference type="GO" id="GO:0000155">
    <property type="term" value="F:phosphorelay sensor kinase activity"/>
    <property type="evidence" value="ECO:0007669"/>
    <property type="project" value="InterPro"/>
</dbReference>
<dbReference type="GO" id="GO:0016036">
    <property type="term" value="P:cellular response to phosphate starvation"/>
    <property type="evidence" value="ECO:0007669"/>
    <property type="project" value="TreeGrafter"/>
</dbReference>
<evidence type="ECO:0000256" key="2">
    <source>
        <dbReference type="ARBA" id="ARBA00004370"/>
    </source>
</evidence>
<evidence type="ECO:0000256" key="5">
    <source>
        <dbReference type="ARBA" id="ARBA00022679"/>
    </source>
</evidence>
<reference evidence="13 14" key="1">
    <citation type="submission" date="2016-10" db="EMBL/GenBank/DDBJ databases">
        <authorList>
            <person name="de Groot N.N."/>
        </authorList>
    </citation>
    <scope>NUCLEOTIDE SEQUENCE [LARGE SCALE GENOMIC DNA]</scope>
    <source>
        <strain evidence="13 14">DSM 16981</strain>
    </source>
</reference>
<evidence type="ECO:0000256" key="1">
    <source>
        <dbReference type="ARBA" id="ARBA00000085"/>
    </source>
</evidence>
<protein>
    <recommendedName>
        <fullName evidence="3">histidine kinase</fullName>
        <ecNumber evidence="3">2.7.13.3</ecNumber>
    </recommendedName>
</protein>
<keyword evidence="8 10" id="KW-0472">Membrane</keyword>
<dbReference type="OrthoDB" id="9762826at2"/>
<dbReference type="PROSITE" id="PS50885">
    <property type="entry name" value="HAMP"/>
    <property type="match status" value="1"/>
</dbReference>
<proteinExistence type="predicted"/>
<evidence type="ECO:0000256" key="7">
    <source>
        <dbReference type="ARBA" id="ARBA00023012"/>
    </source>
</evidence>
<comment type="subcellular location">
    <subcellularLocation>
        <location evidence="2">Membrane</location>
    </subcellularLocation>
</comment>
<dbReference type="FunFam" id="3.30.565.10:FF:000006">
    <property type="entry name" value="Sensor histidine kinase WalK"/>
    <property type="match status" value="1"/>
</dbReference>
<dbReference type="SMART" id="SM00387">
    <property type="entry name" value="HATPase_c"/>
    <property type="match status" value="1"/>
</dbReference>
<comment type="catalytic activity">
    <reaction evidence="1">
        <text>ATP + protein L-histidine = ADP + protein N-phospho-L-histidine.</text>
        <dbReference type="EC" id="2.7.13.3"/>
    </reaction>
</comment>
<dbReference type="GO" id="GO:0005886">
    <property type="term" value="C:plasma membrane"/>
    <property type="evidence" value="ECO:0007669"/>
    <property type="project" value="TreeGrafter"/>
</dbReference>
<dbReference type="Proteomes" id="UP000199309">
    <property type="component" value="Unassembled WGS sequence"/>
</dbReference>
<dbReference type="EC" id="2.7.13.3" evidence="3"/>
<name>A0A1G9PX24_9FIRM</name>
<accession>A0A1G9PX24</accession>
<gene>
    <name evidence="13" type="ORF">SAMN05660299_00031</name>
</gene>
<dbReference type="FunFam" id="1.10.287.130:FF:000001">
    <property type="entry name" value="Two-component sensor histidine kinase"/>
    <property type="match status" value="1"/>
</dbReference>
<dbReference type="STRING" id="349095.SAMN05660299_00031"/>
<evidence type="ECO:0000256" key="4">
    <source>
        <dbReference type="ARBA" id="ARBA00022553"/>
    </source>
</evidence>
<dbReference type="Gene3D" id="1.10.287.130">
    <property type="match status" value="1"/>
</dbReference>
<dbReference type="GO" id="GO:0004721">
    <property type="term" value="F:phosphoprotein phosphatase activity"/>
    <property type="evidence" value="ECO:0007669"/>
    <property type="project" value="TreeGrafter"/>
</dbReference>
<evidence type="ECO:0000256" key="8">
    <source>
        <dbReference type="ARBA" id="ARBA00023136"/>
    </source>
</evidence>
<dbReference type="CDD" id="cd06225">
    <property type="entry name" value="HAMP"/>
    <property type="match status" value="1"/>
</dbReference>
<keyword evidence="9" id="KW-0175">Coiled coil</keyword>
<dbReference type="InterPro" id="IPR036890">
    <property type="entry name" value="HATPase_C_sf"/>
</dbReference>
<evidence type="ECO:0000259" key="12">
    <source>
        <dbReference type="PROSITE" id="PS50885"/>
    </source>
</evidence>
<evidence type="ECO:0000256" key="10">
    <source>
        <dbReference type="SAM" id="Phobius"/>
    </source>
</evidence>
<dbReference type="SUPFAM" id="SSF47384">
    <property type="entry name" value="Homodimeric domain of signal transducing histidine kinase"/>
    <property type="match status" value="1"/>
</dbReference>
<organism evidence="13 14">
    <name type="scientific">Megasphaera paucivorans</name>
    <dbReference type="NCBI Taxonomy" id="349095"/>
    <lineage>
        <taxon>Bacteria</taxon>
        <taxon>Bacillati</taxon>
        <taxon>Bacillota</taxon>
        <taxon>Negativicutes</taxon>
        <taxon>Veillonellales</taxon>
        <taxon>Veillonellaceae</taxon>
        <taxon>Megasphaera</taxon>
    </lineage>
</organism>
<dbReference type="SUPFAM" id="SSF55874">
    <property type="entry name" value="ATPase domain of HSP90 chaperone/DNA topoisomerase II/histidine kinase"/>
    <property type="match status" value="1"/>
</dbReference>
<dbReference type="Pfam" id="PF00512">
    <property type="entry name" value="HisKA"/>
    <property type="match status" value="1"/>
</dbReference>
<dbReference type="Pfam" id="PF00672">
    <property type="entry name" value="HAMP"/>
    <property type="match status" value="1"/>
</dbReference>
<evidence type="ECO:0000256" key="3">
    <source>
        <dbReference type="ARBA" id="ARBA00012438"/>
    </source>
</evidence>
<dbReference type="InterPro" id="IPR003661">
    <property type="entry name" value="HisK_dim/P_dom"/>
</dbReference>
<evidence type="ECO:0000256" key="6">
    <source>
        <dbReference type="ARBA" id="ARBA00022777"/>
    </source>
</evidence>
<dbReference type="AlphaFoldDB" id="A0A1G9PX24"/>
<evidence type="ECO:0000256" key="9">
    <source>
        <dbReference type="SAM" id="Coils"/>
    </source>
</evidence>
<dbReference type="SMART" id="SM00304">
    <property type="entry name" value="HAMP"/>
    <property type="match status" value="1"/>
</dbReference>
<evidence type="ECO:0000313" key="14">
    <source>
        <dbReference type="Proteomes" id="UP000199309"/>
    </source>
</evidence>
<dbReference type="InterPro" id="IPR036097">
    <property type="entry name" value="HisK_dim/P_sf"/>
</dbReference>
<feature type="domain" description="Histidine kinase" evidence="11">
    <location>
        <begin position="292"/>
        <end position="507"/>
    </location>
</feature>
<keyword evidence="7" id="KW-0902">Two-component regulatory system</keyword>
<dbReference type="Gene3D" id="3.30.565.10">
    <property type="entry name" value="Histidine kinase-like ATPase, C-terminal domain"/>
    <property type="match status" value="1"/>
</dbReference>
<keyword evidence="6 13" id="KW-0418">Kinase</keyword>
<dbReference type="InterPro" id="IPR050351">
    <property type="entry name" value="BphY/WalK/GraS-like"/>
</dbReference>